<evidence type="ECO:0000313" key="3">
    <source>
        <dbReference type="Proteomes" id="UP000176480"/>
    </source>
</evidence>
<organism evidence="2 3">
    <name type="scientific">Candidatus Roizmanbacteria bacterium RIFCSPLOWO2_01_FULL_41_22</name>
    <dbReference type="NCBI Taxonomy" id="1802067"/>
    <lineage>
        <taxon>Bacteria</taxon>
        <taxon>Candidatus Roizmaniibacteriota</taxon>
    </lineage>
</organism>
<comment type="caution">
    <text evidence="2">The sequence shown here is derived from an EMBL/GenBank/DDBJ whole genome shotgun (WGS) entry which is preliminary data.</text>
</comment>
<proteinExistence type="predicted"/>
<gene>
    <name evidence="2" type="ORF">A2966_02930</name>
</gene>
<name>A0A1F7J7J7_9BACT</name>
<reference evidence="2 3" key="1">
    <citation type="journal article" date="2016" name="Nat. Commun.">
        <title>Thousands of microbial genomes shed light on interconnected biogeochemical processes in an aquifer system.</title>
        <authorList>
            <person name="Anantharaman K."/>
            <person name="Brown C.T."/>
            <person name="Hug L.A."/>
            <person name="Sharon I."/>
            <person name="Castelle C.J."/>
            <person name="Probst A.J."/>
            <person name="Thomas B.C."/>
            <person name="Singh A."/>
            <person name="Wilkins M.J."/>
            <person name="Karaoz U."/>
            <person name="Brodie E.L."/>
            <person name="Williams K.H."/>
            <person name="Hubbard S.S."/>
            <person name="Banfield J.F."/>
        </authorList>
    </citation>
    <scope>NUCLEOTIDE SEQUENCE [LARGE SCALE GENOMIC DNA]</scope>
</reference>
<evidence type="ECO:0000256" key="1">
    <source>
        <dbReference type="SAM" id="Phobius"/>
    </source>
</evidence>
<sequence>MDLDNRNKKIALTVIQLEMFLQTLLCVVNFAVKHQKTDLIKQLKKMVDDFPASLDKQQQAELQKSVDEMVDRKTHELIKEMEKEFPNQDVKKILSQLVSPS</sequence>
<feature type="transmembrane region" description="Helical" evidence="1">
    <location>
        <begin position="12"/>
        <end position="32"/>
    </location>
</feature>
<evidence type="ECO:0000313" key="2">
    <source>
        <dbReference type="EMBL" id="OGK51583.1"/>
    </source>
</evidence>
<dbReference type="Proteomes" id="UP000176480">
    <property type="component" value="Unassembled WGS sequence"/>
</dbReference>
<keyword evidence="1" id="KW-0472">Membrane</keyword>
<keyword evidence="1" id="KW-1133">Transmembrane helix</keyword>
<accession>A0A1F7J7J7</accession>
<dbReference type="EMBL" id="MGAR01000024">
    <property type="protein sequence ID" value="OGK51583.1"/>
    <property type="molecule type" value="Genomic_DNA"/>
</dbReference>
<keyword evidence="1" id="KW-0812">Transmembrane</keyword>
<protein>
    <submittedName>
        <fullName evidence="2">Uncharacterized protein</fullName>
    </submittedName>
</protein>
<dbReference type="AlphaFoldDB" id="A0A1F7J7J7"/>